<reference evidence="10" key="3">
    <citation type="submission" date="2025-09" db="UniProtKB">
        <authorList>
            <consortium name="Ensembl"/>
        </authorList>
    </citation>
    <scope>IDENTIFICATION</scope>
</reference>
<dbReference type="GO" id="GO:0004137">
    <property type="term" value="F:deoxycytidine kinase activity"/>
    <property type="evidence" value="ECO:0007669"/>
    <property type="project" value="UniProtKB-EC"/>
</dbReference>
<dbReference type="PANTHER" id="PTHR10513">
    <property type="entry name" value="DEOXYNUCLEOSIDE KINASE"/>
    <property type="match status" value="1"/>
</dbReference>
<dbReference type="FunFam" id="3.40.50.300:FF:000461">
    <property type="entry name" value="Deoxycytidine kinase"/>
    <property type="match status" value="1"/>
</dbReference>
<sequence length="338" mass="37342">MFLGFERGTPHIPRVQSWGEHPGSPQIPRNRAGGDTQAHPKSPGSRAGGTPRLTPNPRGPELGGHPGSPQIPGVQSWGDTQAHPKSPGSRAGGTPRLTPNPRGPELGEHPGSPHSSSVPAAVGKSTFLKLLGATFPQWHLVTEPVAQWRKVPASVGSANLLQMMYQEPARWSYTFQTFSCISRLKAMLEPPDEGPPGTPHPVRVFERSVFSDRYVFAKNLFEAGHLQPLEWAIYQDWHDFLLQHLGAHAALHGFLYLQARPQTCLERLRRRARSEEGGIQLGYLQQLHAQHQHWLVDRTTEIHFADVQHAPVLVLDVDKDFEHDGDTGGHYSLSFGVL</sequence>
<dbReference type="AlphaFoldDB" id="A0A8U7NG28"/>
<dbReference type="GO" id="GO:0005739">
    <property type="term" value="C:mitochondrion"/>
    <property type="evidence" value="ECO:0007669"/>
    <property type="project" value="TreeGrafter"/>
</dbReference>
<comment type="similarity">
    <text evidence="1">Belongs to the DCK/DGK family.</text>
</comment>
<reference evidence="10" key="2">
    <citation type="submission" date="2025-08" db="UniProtKB">
        <authorList>
            <consortium name="Ensembl"/>
        </authorList>
    </citation>
    <scope>IDENTIFICATION</scope>
</reference>
<evidence type="ECO:0000256" key="1">
    <source>
        <dbReference type="ARBA" id="ARBA00007420"/>
    </source>
</evidence>
<keyword evidence="6" id="KW-0067">ATP-binding</keyword>
<dbReference type="Ensembl" id="ENSCMUT00000035995.1">
    <property type="protein sequence ID" value="ENSCMUP00000034398.1"/>
    <property type="gene ID" value="ENSCMUG00000016926.1"/>
</dbReference>
<reference evidence="11" key="1">
    <citation type="submission" date="2019-10" db="EMBL/GenBank/DDBJ databases">
        <title>Corvus moneduloides (New Caledonian crow) genome, bCorMon1, primary haplotype.</title>
        <authorList>
            <person name="Rutz C."/>
            <person name="Fungtammasan C."/>
            <person name="Mountcastle J."/>
            <person name="Formenti G."/>
            <person name="Chow W."/>
            <person name="Howe K."/>
            <person name="Steele M.P."/>
            <person name="Fernandes J."/>
            <person name="Gilbert M.T.P."/>
            <person name="Fedrigo O."/>
            <person name="Jarvis E.D."/>
            <person name="Gemmell N."/>
        </authorList>
    </citation>
    <scope>NUCLEOTIDE SEQUENCE [LARGE SCALE GENOMIC DNA]</scope>
</reference>
<protein>
    <submittedName>
        <fullName evidence="10">Uncharacterized protein</fullName>
    </submittedName>
</protein>
<evidence type="ECO:0000256" key="9">
    <source>
        <dbReference type="SAM" id="MobiDB-lite"/>
    </source>
</evidence>
<proteinExistence type="inferred from homology"/>
<keyword evidence="11" id="KW-1185">Reference proteome</keyword>
<dbReference type="InterPro" id="IPR027417">
    <property type="entry name" value="P-loop_NTPase"/>
</dbReference>
<keyword evidence="5" id="KW-0418">Kinase</keyword>
<comment type="subunit">
    <text evidence="2">Homodimer.</text>
</comment>
<dbReference type="SUPFAM" id="SSF52540">
    <property type="entry name" value="P-loop containing nucleoside triphosphate hydrolases"/>
    <property type="match status" value="1"/>
</dbReference>
<dbReference type="Pfam" id="PF01712">
    <property type="entry name" value="dNK"/>
    <property type="match status" value="1"/>
</dbReference>
<evidence type="ECO:0000313" key="10">
    <source>
        <dbReference type="Ensembl" id="ENSCMUP00000034398.1"/>
    </source>
</evidence>
<dbReference type="Proteomes" id="UP000694553">
    <property type="component" value="Unassembled WGS sequence"/>
</dbReference>
<keyword evidence="4" id="KW-0547">Nucleotide-binding</keyword>
<keyword evidence="3" id="KW-0808">Transferase</keyword>
<name>A0A8U7NG28_CORMO</name>
<evidence type="ECO:0000256" key="2">
    <source>
        <dbReference type="ARBA" id="ARBA00011738"/>
    </source>
</evidence>
<evidence type="ECO:0000256" key="7">
    <source>
        <dbReference type="ARBA" id="ARBA00047656"/>
    </source>
</evidence>
<dbReference type="GO" id="GO:0004136">
    <property type="term" value="F:deoxyadenosine kinase activity"/>
    <property type="evidence" value="ECO:0007669"/>
    <property type="project" value="UniProtKB-ARBA"/>
</dbReference>
<comment type="catalytic activity">
    <reaction evidence="8">
        <text>2'-deoxycytidine + a ribonucleoside 5'-triphosphate = dCMP + a ribonucleoside 5'-diphosphate + H(+)</text>
        <dbReference type="Rhea" id="RHEA:20061"/>
        <dbReference type="ChEBI" id="CHEBI:15378"/>
        <dbReference type="ChEBI" id="CHEBI:15698"/>
        <dbReference type="ChEBI" id="CHEBI:57566"/>
        <dbReference type="ChEBI" id="CHEBI:57930"/>
        <dbReference type="ChEBI" id="CHEBI:61557"/>
        <dbReference type="EC" id="2.7.1.74"/>
    </reaction>
</comment>
<evidence type="ECO:0000256" key="5">
    <source>
        <dbReference type="ARBA" id="ARBA00022777"/>
    </source>
</evidence>
<evidence type="ECO:0000256" key="8">
    <source>
        <dbReference type="ARBA" id="ARBA00048193"/>
    </source>
</evidence>
<evidence type="ECO:0000256" key="3">
    <source>
        <dbReference type="ARBA" id="ARBA00022679"/>
    </source>
</evidence>
<dbReference type="PANTHER" id="PTHR10513:SF8">
    <property type="entry name" value="DEOXYGUANOSINE KINASE, MITOCHONDRIAL"/>
    <property type="match status" value="1"/>
</dbReference>
<organism evidence="10 11">
    <name type="scientific">Corvus moneduloides</name>
    <name type="common">New Caledonian crow</name>
    <dbReference type="NCBI Taxonomy" id="1196302"/>
    <lineage>
        <taxon>Eukaryota</taxon>
        <taxon>Metazoa</taxon>
        <taxon>Chordata</taxon>
        <taxon>Craniata</taxon>
        <taxon>Vertebrata</taxon>
        <taxon>Euteleostomi</taxon>
        <taxon>Archelosauria</taxon>
        <taxon>Archosauria</taxon>
        <taxon>Dinosauria</taxon>
        <taxon>Saurischia</taxon>
        <taxon>Theropoda</taxon>
        <taxon>Coelurosauria</taxon>
        <taxon>Aves</taxon>
        <taxon>Neognathae</taxon>
        <taxon>Neoaves</taxon>
        <taxon>Telluraves</taxon>
        <taxon>Australaves</taxon>
        <taxon>Passeriformes</taxon>
        <taxon>Corvoidea</taxon>
        <taxon>Corvidae</taxon>
        <taxon>Corvus</taxon>
    </lineage>
</organism>
<dbReference type="Gene3D" id="3.40.50.300">
    <property type="entry name" value="P-loop containing nucleotide triphosphate hydrolases"/>
    <property type="match status" value="1"/>
</dbReference>
<accession>A0A8U7NG28</accession>
<dbReference type="InterPro" id="IPR050566">
    <property type="entry name" value="Deoxyribonucleoside_kinase"/>
</dbReference>
<dbReference type="GO" id="GO:0005524">
    <property type="term" value="F:ATP binding"/>
    <property type="evidence" value="ECO:0007669"/>
    <property type="project" value="UniProtKB-KW"/>
</dbReference>
<evidence type="ECO:0000313" key="11">
    <source>
        <dbReference type="Proteomes" id="UP000694553"/>
    </source>
</evidence>
<dbReference type="InterPro" id="IPR031314">
    <property type="entry name" value="DNK_dom"/>
</dbReference>
<evidence type="ECO:0000256" key="4">
    <source>
        <dbReference type="ARBA" id="ARBA00022741"/>
    </source>
</evidence>
<dbReference type="GO" id="GO:0004138">
    <property type="term" value="F:deoxyguanosine kinase activity"/>
    <property type="evidence" value="ECO:0007669"/>
    <property type="project" value="UniProtKB-EC"/>
</dbReference>
<feature type="region of interest" description="Disordered" evidence="9">
    <location>
        <begin position="1"/>
        <end position="120"/>
    </location>
</feature>
<comment type="catalytic activity">
    <reaction evidence="7">
        <text>2'-deoxyguanosine + ATP = dGMP + ADP + H(+)</text>
        <dbReference type="Rhea" id="RHEA:19201"/>
        <dbReference type="ChEBI" id="CHEBI:15378"/>
        <dbReference type="ChEBI" id="CHEBI:17172"/>
        <dbReference type="ChEBI" id="CHEBI:30616"/>
        <dbReference type="ChEBI" id="CHEBI:57673"/>
        <dbReference type="ChEBI" id="CHEBI:456216"/>
        <dbReference type="EC" id="2.7.1.113"/>
    </reaction>
</comment>
<evidence type="ECO:0000256" key="6">
    <source>
        <dbReference type="ARBA" id="ARBA00022840"/>
    </source>
</evidence>
<dbReference type="CDD" id="cd01673">
    <property type="entry name" value="dNK"/>
    <property type="match status" value="1"/>
</dbReference>